<evidence type="ECO:0000256" key="3">
    <source>
        <dbReference type="RuleBase" id="RU000628"/>
    </source>
</evidence>
<keyword evidence="6" id="KW-1185">Reference proteome</keyword>
<dbReference type="RefSeq" id="XP_027337281.1">
    <property type="nucleotide sequence ID" value="XM_027481480.1"/>
</dbReference>
<dbReference type="KEGG" id="aprc:113850977"/>
<dbReference type="CDD" id="cd01960">
    <property type="entry name" value="nsLTP1"/>
    <property type="match status" value="1"/>
</dbReference>
<dbReference type="InterPro" id="IPR036312">
    <property type="entry name" value="Bifun_inhib/LTP/seed_sf"/>
</dbReference>
<evidence type="ECO:0000256" key="2">
    <source>
        <dbReference type="ARBA" id="ARBA00023157"/>
    </source>
</evidence>
<dbReference type="Gene3D" id="1.10.110.10">
    <property type="entry name" value="Plant lipid-transfer and hydrophobic proteins"/>
    <property type="match status" value="1"/>
</dbReference>
<evidence type="ECO:0000259" key="5">
    <source>
        <dbReference type="SMART" id="SM00499"/>
    </source>
</evidence>
<dbReference type="GO" id="GO:0008289">
    <property type="term" value="F:lipid binding"/>
    <property type="evidence" value="ECO:0007669"/>
    <property type="project" value="UniProtKB-KW"/>
</dbReference>
<dbReference type="GeneID" id="113850977"/>
<organism evidence="6 7">
    <name type="scientific">Abrus precatorius</name>
    <name type="common">Indian licorice</name>
    <name type="synonym">Glycine abrus</name>
    <dbReference type="NCBI Taxonomy" id="3816"/>
    <lineage>
        <taxon>Eukaryota</taxon>
        <taxon>Viridiplantae</taxon>
        <taxon>Streptophyta</taxon>
        <taxon>Embryophyta</taxon>
        <taxon>Tracheophyta</taxon>
        <taxon>Spermatophyta</taxon>
        <taxon>Magnoliopsida</taxon>
        <taxon>eudicotyledons</taxon>
        <taxon>Gunneridae</taxon>
        <taxon>Pentapetalae</taxon>
        <taxon>rosids</taxon>
        <taxon>fabids</taxon>
        <taxon>Fabales</taxon>
        <taxon>Fabaceae</taxon>
        <taxon>Papilionoideae</taxon>
        <taxon>50 kb inversion clade</taxon>
        <taxon>NPAAA clade</taxon>
        <taxon>indigoferoid/millettioid clade</taxon>
        <taxon>Abreae</taxon>
        <taxon>Abrus</taxon>
    </lineage>
</organism>
<evidence type="ECO:0000313" key="7">
    <source>
        <dbReference type="RefSeq" id="XP_027337281.1"/>
    </source>
</evidence>
<feature type="signal peptide" evidence="4">
    <location>
        <begin position="1"/>
        <end position="21"/>
    </location>
</feature>
<reference evidence="7" key="2">
    <citation type="submission" date="2025-08" db="UniProtKB">
        <authorList>
            <consortium name="RefSeq"/>
        </authorList>
    </citation>
    <scope>IDENTIFICATION</scope>
    <source>
        <tissue evidence="7">Young leaves</tissue>
    </source>
</reference>
<feature type="chain" id="PRO_5034942780" description="Non-specific lipid-transfer protein" evidence="4">
    <location>
        <begin position="22"/>
        <end position="125"/>
    </location>
</feature>
<dbReference type="SUPFAM" id="SSF47699">
    <property type="entry name" value="Bifunctional inhibitor/lipid-transfer protein/seed storage 2S albumin"/>
    <property type="match status" value="1"/>
</dbReference>
<dbReference type="SMART" id="SM00499">
    <property type="entry name" value="AAI"/>
    <property type="match status" value="1"/>
</dbReference>
<gene>
    <name evidence="7" type="primary">LOC113850977</name>
</gene>
<comment type="function">
    <text evidence="3">Plant non-specific lipid-transfer proteins transfer phospholipids as well as galactolipids across membranes. May play a role in wax or cutin deposition in the cell walls of expanding epidermal cells and certain secretory tissues.</text>
</comment>
<keyword evidence="3" id="KW-0813">Transport</keyword>
<evidence type="ECO:0000256" key="4">
    <source>
        <dbReference type="SAM" id="SignalP"/>
    </source>
</evidence>
<comment type="similarity">
    <text evidence="1 3">Belongs to the plant LTP family.</text>
</comment>
<keyword evidence="4" id="KW-0732">Signal</keyword>
<dbReference type="PANTHER" id="PTHR33076">
    <property type="entry name" value="NON-SPECIFIC LIPID-TRANSFER PROTEIN 2-RELATED"/>
    <property type="match status" value="1"/>
</dbReference>
<name>A0A8B8K0V8_ABRPR</name>
<dbReference type="Proteomes" id="UP000694853">
    <property type="component" value="Unplaced"/>
</dbReference>
<keyword evidence="3" id="KW-0446">Lipid-binding</keyword>
<dbReference type="GO" id="GO:0006869">
    <property type="term" value="P:lipid transport"/>
    <property type="evidence" value="ECO:0007669"/>
    <property type="project" value="InterPro"/>
</dbReference>
<dbReference type="InterPro" id="IPR000528">
    <property type="entry name" value="Plant_nsLTP"/>
</dbReference>
<evidence type="ECO:0000256" key="1">
    <source>
        <dbReference type="ARBA" id="ARBA00009748"/>
    </source>
</evidence>
<dbReference type="OrthoDB" id="1373057at2759"/>
<sequence>MASSVVMKIACMAIMCMMVMGAPLLTHADITCLKVENTVIPCSEYVTGNGGVVPQPCCTAVRTLNDEAKTTLDRQDICWCIRNVAQNLRGLNLSTFAALPANCGIHLPFKLSPSTDCNKYMHTPY</sequence>
<keyword evidence="2" id="KW-1015">Disulfide bond</keyword>
<dbReference type="PRINTS" id="PR00382">
    <property type="entry name" value="LIPIDTRNSFER"/>
</dbReference>
<proteinExistence type="inferred from homology"/>
<accession>A0A8B8K0V8</accession>
<dbReference type="AlphaFoldDB" id="A0A8B8K0V8"/>
<protein>
    <recommendedName>
        <fullName evidence="3">Non-specific lipid-transfer protein</fullName>
    </recommendedName>
</protein>
<reference evidence="6" key="1">
    <citation type="journal article" date="2019" name="Toxins">
        <title>Detection of Abrin-Like and Prepropulchellin-Like Toxin Genes and Transcripts Using Whole Genome Sequencing and Full-Length Transcript Sequencing of Abrus precatorius.</title>
        <authorList>
            <person name="Hovde B.T."/>
            <person name="Daligault H.E."/>
            <person name="Hanschen E.R."/>
            <person name="Kunde Y.A."/>
            <person name="Johnson M.B."/>
            <person name="Starkenburg S.R."/>
            <person name="Johnson S.L."/>
        </authorList>
    </citation>
    <scope>NUCLEOTIDE SEQUENCE [LARGE SCALE GENOMIC DNA]</scope>
</reference>
<dbReference type="InterPro" id="IPR016140">
    <property type="entry name" value="Bifunc_inhib/LTP/seed_store"/>
</dbReference>
<evidence type="ECO:0000313" key="6">
    <source>
        <dbReference type="Proteomes" id="UP000694853"/>
    </source>
</evidence>
<feature type="domain" description="Bifunctional inhibitor/plant lipid transfer protein/seed storage helical" evidence="5">
    <location>
        <begin position="16"/>
        <end position="117"/>
    </location>
</feature>
<dbReference type="Pfam" id="PF00234">
    <property type="entry name" value="Tryp_alpha_amyl"/>
    <property type="match status" value="1"/>
</dbReference>